<comment type="caution">
    <text evidence="1">The sequence shown here is derived from an EMBL/GenBank/DDBJ whole genome shotgun (WGS) entry which is preliminary data.</text>
</comment>
<organism evidence="1 2">
    <name type="scientific">Dellaglioa carnosa</name>
    <dbReference type="NCBI Taxonomy" id="2995136"/>
    <lineage>
        <taxon>Bacteria</taxon>
        <taxon>Bacillati</taxon>
        <taxon>Bacillota</taxon>
        <taxon>Bacilli</taxon>
        <taxon>Lactobacillales</taxon>
        <taxon>Lactobacillaceae</taxon>
        <taxon>Dellaglioa</taxon>
    </lineage>
</organism>
<protein>
    <recommendedName>
        <fullName evidence="3">DNA-directed RNA polymerase beta subunit</fullName>
    </recommendedName>
</protein>
<evidence type="ECO:0008006" key="3">
    <source>
        <dbReference type="Google" id="ProtNLM"/>
    </source>
</evidence>
<reference evidence="1" key="1">
    <citation type="submission" date="2022-09" db="EMBL/GenBank/DDBJ databases">
        <title>Diversity of Dellaglioa algida.</title>
        <authorList>
            <person name="Matthias E."/>
            <person name="Werum V."/>
        </authorList>
    </citation>
    <scope>NUCLEOTIDE SEQUENCE</scope>
    <source>
        <strain evidence="1">TMW 2.2523</strain>
    </source>
</reference>
<evidence type="ECO:0000313" key="2">
    <source>
        <dbReference type="Proteomes" id="UP001081467"/>
    </source>
</evidence>
<accession>A0ABT4JMP6</accession>
<sequence length="126" mass="14361">MTKETSDSNLINQFLKYDYHDRGMMKWQGFYLSDHTSARTKKSNEEESKQALTHAIKMTSHEITEVINSAIMKSTPVSIDLSTKNIDGTLLEPVTGLIDGWYEDNLIINDAKVNIADIYAIYFSSY</sequence>
<evidence type="ECO:0000313" key="1">
    <source>
        <dbReference type="EMBL" id="MCZ2491636.1"/>
    </source>
</evidence>
<dbReference type="RefSeq" id="WP_269026222.1">
    <property type="nucleotide sequence ID" value="NZ_JANXLI010000004.1"/>
</dbReference>
<proteinExistence type="predicted"/>
<gene>
    <name evidence="1" type="ORF">N0K80_05625</name>
</gene>
<keyword evidence="2" id="KW-1185">Reference proteome</keyword>
<dbReference type="Proteomes" id="UP001081467">
    <property type="component" value="Unassembled WGS sequence"/>
</dbReference>
<name>A0ABT4JMP6_9LACO</name>
<dbReference type="EMBL" id="JANXLI010000004">
    <property type="protein sequence ID" value="MCZ2491636.1"/>
    <property type="molecule type" value="Genomic_DNA"/>
</dbReference>